<accession>A0A195BAI9</accession>
<evidence type="ECO:0000313" key="3">
    <source>
        <dbReference type="EMBL" id="KYM81235.1"/>
    </source>
</evidence>
<name>A0A195BAI9_9HYME</name>
<protein>
    <submittedName>
        <fullName evidence="3">Uncharacterized protein</fullName>
    </submittedName>
</protein>
<evidence type="ECO:0000256" key="2">
    <source>
        <dbReference type="SAM" id="Phobius"/>
    </source>
</evidence>
<keyword evidence="2" id="KW-0812">Transmembrane</keyword>
<dbReference type="EMBL" id="KQ976540">
    <property type="protein sequence ID" value="KYM81235.1"/>
    <property type="molecule type" value="Genomic_DNA"/>
</dbReference>
<keyword evidence="4" id="KW-1185">Reference proteome</keyword>
<feature type="compositionally biased region" description="Basic and acidic residues" evidence="1">
    <location>
        <begin position="1"/>
        <end position="33"/>
    </location>
</feature>
<evidence type="ECO:0000313" key="4">
    <source>
        <dbReference type="Proteomes" id="UP000078540"/>
    </source>
</evidence>
<dbReference type="AlphaFoldDB" id="A0A195BAI9"/>
<feature type="region of interest" description="Disordered" evidence="1">
    <location>
        <begin position="1"/>
        <end position="53"/>
    </location>
</feature>
<keyword evidence="2" id="KW-1133">Transmembrane helix</keyword>
<sequence length="116" mass="13220">MREMPIAAREKERKKKGEIVKLCAPDRQRRPMTRETGATEEETAPSVGYRIEGGCGGEGEELKEVMKIRRSRKGAYDMRMRRSTRKTGALILDLVTLTPAGMSLPAYYTRLRTHYS</sequence>
<evidence type="ECO:0000256" key="1">
    <source>
        <dbReference type="SAM" id="MobiDB-lite"/>
    </source>
</evidence>
<gene>
    <name evidence="3" type="ORF">ALC53_08306</name>
</gene>
<keyword evidence="2" id="KW-0472">Membrane</keyword>
<proteinExistence type="predicted"/>
<reference evidence="3 4" key="1">
    <citation type="submission" date="2015-09" db="EMBL/GenBank/DDBJ databases">
        <title>Atta colombica WGS genome.</title>
        <authorList>
            <person name="Nygaard S."/>
            <person name="Hu H."/>
            <person name="Boomsma J."/>
            <person name="Zhang G."/>
        </authorList>
    </citation>
    <scope>NUCLEOTIDE SEQUENCE [LARGE SCALE GENOMIC DNA]</scope>
    <source>
        <strain evidence="3">Treedump-2</strain>
        <tissue evidence="3">Whole body</tissue>
    </source>
</reference>
<feature type="transmembrane region" description="Helical" evidence="2">
    <location>
        <begin position="88"/>
        <end position="108"/>
    </location>
</feature>
<organism evidence="3 4">
    <name type="scientific">Atta colombica</name>
    <dbReference type="NCBI Taxonomy" id="520822"/>
    <lineage>
        <taxon>Eukaryota</taxon>
        <taxon>Metazoa</taxon>
        <taxon>Ecdysozoa</taxon>
        <taxon>Arthropoda</taxon>
        <taxon>Hexapoda</taxon>
        <taxon>Insecta</taxon>
        <taxon>Pterygota</taxon>
        <taxon>Neoptera</taxon>
        <taxon>Endopterygota</taxon>
        <taxon>Hymenoptera</taxon>
        <taxon>Apocrita</taxon>
        <taxon>Aculeata</taxon>
        <taxon>Formicoidea</taxon>
        <taxon>Formicidae</taxon>
        <taxon>Myrmicinae</taxon>
        <taxon>Atta</taxon>
    </lineage>
</organism>
<dbReference type="Proteomes" id="UP000078540">
    <property type="component" value="Unassembled WGS sequence"/>
</dbReference>